<evidence type="ECO:0000313" key="3">
    <source>
        <dbReference type="Proteomes" id="UP000242317"/>
    </source>
</evidence>
<evidence type="ECO:0000256" key="1">
    <source>
        <dbReference type="SAM" id="SignalP"/>
    </source>
</evidence>
<evidence type="ECO:0008006" key="4">
    <source>
        <dbReference type="Google" id="ProtNLM"/>
    </source>
</evidence>
<name>A0A1G6J846_9GAMM</name>
<feature type="signal peptide" evidence="1">
    <location>
        <begin position="1"/>
        <end position="23"/>
    </location>
</feature>
<accession>A0A1G6J846</accession>
<organism evidence="2 3">
    <name type="scientific">Acinetobacter marinus</name>
    <dbReference type="NCBI Taxonomy" id="281375"/>
    <lineage>
        <taxon>Bacteria</taxon>
        <taxon>Pseudomonadati</taxon>
        <taxon>Pseudomonadota</taxon>
        <taxon>Gammaproteobacteria</taxon>
        <taxon>Moraxellales</taxon>
        <taxon>Moraxellaceae</taxon>
        <taxon>Acinetobacter</taxon>
    </lineage>
</organism>
<feature type="chain" id="PRO_5017354387" description="PsiF repeat-containing protein" evidence="1">
    <location>
        <begin position="24"/>
        <end position="124"/>
    </location>
</feature>
<evidence type="ECO:0000313" key="2">
    <source>
        <dbReference type="EMBL" id="SDC14096.1"/>
    </source>
</evidence>
<dbReference type="OrthoDB" id="6711597at2"/>
<keyword evidence="1" id="KW-0732">Signal</keyword>
<dbReference type="AlphaFoldDB" id="A0A1G6J846"/>
<reference evidence="3" key="1">
    <citation type="submission" date="2016-09" db="EMBL/GenBank/DDBJ databases">
        <authorList>
            <person name="Varghese N."/>
            <person name="Submissions S."/>
        </authorList>
    </citation>
    <scope>NUCLEOTIDE SEQUENCE [LARGE SCALE GENOMIC DNA]</scope>
    <source>
        <strain evidence="3">ANC 3699</strain>
    </source>
</reference>
<protein>
    <recommendedName>
        <fullName evidence="4">PsiF repeat-containing protein</fullName>
    </recommendedName>
</protein>
<dbReference type="EMBL" id="FMYK01000003">
    <property type="protein sequence ID" value="SDC14096.1"/>
    <property type="molecule type" value="Genomic_DNA"/>
</dbReference>
<sequence length="124" mass="13432">MKNMMLKTAGAFLVAALASQTYAADLSKSTNIRGDLEKNCQTSFTNAKVLSTSEASKFCKCTIDSQAKMTNADEWEIQSAINAKKDPRTVGVVKRTEQYMNTCAGADLIKKVQTAAQSAQAKKK</sequence>
<gene>
    <name evidence="2" type="ORF">SAMN05421749_103250</name>
</gene>
<dbReference type="Proteomes" id="UP000242317">
    <property type="component" value="Unassembled WGS sequence"/>
</dbReference>
<proteinExistence type="predicted"/>
<dbReference type="RefSeq" id="WP_143005195.1">
    <property type="nucleotide sequence ID" value="NZ_FMYK01000003.1"/>
</dbReference>
<keyword evidence="3" id="KW-1185">Reference proteome</keyword>